<dbReference type="InterPro" id="IPR010998">
    <property type="entry name" value="Integrase_recombinase_N"/>
</dbReference>
<keyword evidence="6 10" id="KW-0229">DNA integration</keyword>
<keyword evidence="14" id="KW-1185">Reference proteome</keyword>
<dbReference type="GO" id="GO:0003677">
    <property type="term" value="F:DNA binding"/>
    <property type="evidence" value="ECO:0007669"/>
    <property type="project" value="UniProtKB-UniRule"/>
</dbReference>
<accession>A0A1Q5PRA5</accession>
<comment type="similarity">
    <text evidence="10">Belongs to the 'phage' integrase family. XerC subfamily.</text>
</comment>
<dbReference type="AlphaFoldDB" id="A0A1Q5PRA5"/>
<dbReference type="GO" id="GO:0051301">
    <property type="term" value="P:cell division"/>
    <property type="evidence" value="ECO:0007669"/>
    <property type="project" value="UniProtKB-KW"/>
</dbReference>
<keyword evidence="8 10" id="KW-0233">DNA recombination</keyword>
<dbReference type="NCBIfam" id="NF001399">
    <property type="entry name" value="PRK00283.1"/>
    <property type="match status" value="1"/>
</dbReference>
<evidence type="ECO:0000313" key="14">
    <source>
        <dbReference type="Proteomes" id="UP000186465"/>
    </source>
</evidence>
<feature type="domain" description="Tyr recombinase" evidence="11">
    <location>
        <begin position="110"/>
        <end position="297"/>
    </location>
</feature>
<dbReference type="Pfam" id="PF02899">
    <property type="entry name" value="Phage_int_SAM_1"/>
    <property type="match status" value="1"/>
</dbReference>
<dbReference type="Proteomes" id="UP000186465">
    <property type="component" value="Unassembled WGS sequence"/>
</dbReference>
<keyword evidence="5 10" id="KW-0159">Chromosome partition</keyword>
<dbReference type="GO" id="GO:0007059">
    <property type="term" value="P:chromosome segregation"/>
    <property type="evidence" value="ECO:0007669"/>
    <property type="project" value="UniProtKB-UniRule"/>
</dbReference>
<comment type="subunit">
    <text evidence="10">Forms a cyclic heterotetrameric complex composed of two molecules of XerC and two molecules of XerD.</text>
</comment>
<dbReference type="CDD" id="cd00798">
    <property type="entry name" value="INT_XerDC_C"/>
    <property type="match status" value="1"/>
</dbReference>
<evidence type="ECO:0000256" key="2">
    <source>
        <dbReference type="ARBA" id="ARBA00010450"/>
    </source>
</evidence>
<comment type="subcellular location">
    <subcellularLocation>
        <location evidence="1 10">Cytoplasm</location>
    </subcellularLocation>
</comment>
<evidence type="ECO:0000256" key="5">
    <source>
        <dbReference type="ARBA" id="ARBA00022829"/>
    </source>
</evidence>
<dbReference type="InterPro" id="IPR050090">
    <property type="entry name" value="Tyrosine_recombinase_XerCD"/>
</dbReference>
<evidence type="ECO:0000259" key="12">
    <source>
        <dbReference type="PROSITE" id="PS51900"/>
    </source>
</evidence>
<name>A0A1Q5PRA5_9ACTO</name>
<evidence type="ECO:0000256" key="1">
    <source>
        <dbReference type="ARBA" id="ARBA00004496"/>
    </source>
</evidence>
<evidence type="ECO:0000256" key="7">
    <source>
        <dbReference type="ARBA" id="ARBA00023125"/>
    </source>
</evidence>
<comment type="caution">
    <text evidence="13">The sequence shown here is derived from an EMBL/GenBank/DDBJ whole genome shotgun (WGS) entry which is preliminary data.</text>
</comment>
<evidence type="ECO:0000256" key="9">
    <source>
        <dbReference type="ARBA" id="ARBA00023306"/>
    </source>
</evidence>
<feature type="active site" evidence="10">
    <location>
        <position position="249"/>
    </location>
</feature>
<sequence>MKIESTIRQFISHMAVERGASKHTVEAYQRDCTRYAAWLQSQNITDLNEVTAVKVGEFVASLGRGEQALAPTSISRVLASIRGLYSFAVQEGYATNNPAAEVPTRAQQPRLPKALTIEQVELLLAAASEGDPKVALRDRAFLELAYSTGARVSELVQLHVDDIDTSSDLTFVTVTGKGNKQRLVPIGGPATAALQQYLVRCRPSLVQKGEGTSRLFVNKRGKALSRQSAWEILQVAADRAELPVSVSPHTLRHSFATHLLEGGADVRVVQELLGHASVNTTQIYTKLTANTLRDVYVESHPRAL</sequence>
<gene>
    <name evidence="10" type="primary">xerC</name>
    <name evidence="13" type="ORF">BM477_03775</name>
</gene>
<feature type="active site" evidence="10">
    <location>
        <position position="177"/>
    </location>
</feature>
<dbReference type="InterPro" id="IPR011932">
    <property type="entry name" value="Recomb_XerD"/>
</dbReference>
<evidence type="ECO:0000313" key="13">
    <source>
        <dbReference type="EMBL" id="OKL50019.1"/>
    </source>
</evidence>
<feature type="active site" description="O-(3'-phospho-DNA)-tyrosine intermediate" evidence="10">
    <location>
        <position position="284"/>
    </location>
</feature>
<evidence type="ECO:0000256" key="10">
    <source>
        <dbReference type="HAMAP-Rule" id="MF_01808"/>
    </source>
</evidence>
<feature type="active site" evidence="10">
    <location>
        <position position="275"/>
    </location>
</feature>
<dbReference type="PROSITE" id="PS51898">
    <property type="entry name" value="TYR_RECOMBINASE"/>
    <property type="match status" value="1"/>
</dbReference>
<dbReference type="InterPro" id="IPR013762">
    <property type="entry name" value="Integrase-like_cat_sf"/>
</dbReference>
<dbReference type="SUPFAM" id="SSF47823">
    <property type="entry name" value="lambda integrase-like, N-terminal domain"/>
    <property type="match status" value="1"/>
</dbReference>
<dbReference type="Gene3D" id="1.10.443.10">
    <property type="entry name" value="Intergrase catalytic core"/>
    <property type="match status" value="1"/>
</dbReference>
<dbReference type="NCBIfam" id="TIGR02225">
    <property type="entry name" value="recomb_XerD"/>
    <property type="match status" value="1"/>
</dbReference>
<dbReference type="Gene3D" id="1.10.150.130">
    <property type="match status" value="1"/>
</dbReference>
<feature type="domain" description="Core-binding (CB)" evidence="12">
    <location>
        <begin position="1"/>
        <end position="89"/>
    </location>
</feature>
<dbReference type="PANTHER" id="PTHR30349">
    <property type="entry name" value="PHAGE INTEGRASE-RELATED"/>
    <property type="match status" value="1"/>
</dbReference>
<proteinExistence type="inferred from homology"/>
<dbReference type="PANTHER" id="PTHR30349:SF81">
    <property type="entry name" value="TYROSINE RECOMBINASE XERC"/>
    <property type="match status" value="1"/>
</dbReference>
<evidence type="ECO:0000256" key="3">
    <source>
        <dbReference type="ARBA" id="ARBA00022490"/>
    </source>
</evidence>
<feature type="active site" evidence="10">
    <location>
        <position position="151"/>
    </location>
</feature>
<reference evidence="14" key="1">
    <citation type="submission" date="2016-11" db="EMBL/GenBank/DDBJ databases">
        <title>Actinomyces gypaetusis sp. nov. isolated from Gypaetus barbatus in Qinghai Tibet Plateau China.</title>
        <authorList>
            <person name="Meng X."/>
        </authorList>
    </citation>
    <scope>NUCLEOTIDE SEQUENCE [LARGE SCALE GENOMIC DNA]</scope>
    <source>
        <strain evidence="14">DSM 15383</strain>
    </source>
</reference>
<dbReference type="InterPro" id="IPR004107">
    <property type="entry name" value="Integrase_SAM-like_N"/>
</dbReference>
<evidence type="ECO:0000256" key="6">
    <source>
        <dbReference type="ARBA" id="ARBA00022908"/>
    </source>
</evidence>
<dbReference type="EMBL" id="MPDM01000003">
    <property type="protein sequence ID" value="OKL50019.1"/>
    <property type="molecule type" value="Genomic_DNA"/>
</dbReference>
<evidence type="ECO:0000259" key="11">
    <source>
        <dbReference type="PROSITE" id="PS51898"/>
    </source>
</evidence>
<comment type="similarity">
    <text evidence="2">Belongs to the 'phage' integrase family. XerD subfamily.</text>
</comment>
<evidence type="ECO:0000256" key="4">
    <source>
        <dbReference type="ARBA" id="ARBA00022618"/>
    </source>
</evidence>
<dbReference type="InterPro" id="IPR023009">
    <property type="entry name" value="Tyrosine_recombinase_XerC/XerD"/>
</dbReference>
<dbReference type="Pfam" id="PF00589">
    <property type="entry name" value="Phage_integrase"/>
    <property type="match status" value="1"/>
</dbReference>
<comment type="function">
    <text evidence="10">Site-specific tyrosine recombinase, which acts by catalyzing the cutting and rejoining of the recombining DNA molecules. The XerC-XerD complex is essential to convert dimers of the bacterial chromosome into monomers to permit their segregation at cell division. It also contributes to the segregational stability of plasmids.</text>
</comment>
<dbReference type="InterPro" id="IPR002104">
    <property type="entry name" value="Integrase_catalytic"/>
</dbReference>
<dbReference type="GO" id="GO:0009037">
    <property type="term" value="F:tyrosine-based site-specific recombinase activity"/>
    <property type="evidence" value="ECO:0007669"/>
    <property type="project" value="UniProtKB-UniRule"/>
</dbReference>
<dbReference type="GO" id="GO:0005737">
    <property type="term" value="C:cytoplasm"/>
    <property type="evidence" value="ECO:0007669"/>
    <property type="project" value="UniProtKB-SubCell"/>
</dbReference>
<feature type="active site" evidence="10">
    <location>
        <position position="252"/>
    </location>
</feature>
<dbReference type="SUPFAM" id="SSF56349">
    <property type="entry name" value="DNA breaking-rejoining enzymes"/>
    <property type="match status" value="1"/>
</dbReference>
<keyword evidence="3 10" id="KW-0963">Cytoplasm</keyword>
<keyword evidence="7 10" id="KW-0238">DNA-binding</keyword>
<dbReference type="RefSeq" id="WP_075361345.1">
    <property type="nucleotide sequence ID" value="NZ_MPDM01000003.1"/>
</dbReference>
<keyword evidence="9 10" id="KW-0131">Cell cycle</keyword>
<keyword evidence="4 10" id="KW-0132">Cell division</keyword>
<dbReference type="GO" id="GO:0006313">
    <property type="term" value="P:DNA transposition"/>
    <property type="evidence" value="ECO:0007669"/>
    <property type="project" value="UniProtKB-UniRule"/>
</dbReference>
<dbReference type="STRING" id="156892.BM477_03775"/>
<dbReference type="InterPro" id="IPR011010">
    <property type="entry name" value="DNA_brk_join_enz"/>
</dbReference>
<dbReference type="PROSITE" id="PS51900">
    <property type="entry name" value="CB"/>
    <property type="match status" value="1"/>
</dbReference>
<organism evidence="13 14">
    <name type="scientific">Boudabousia marimammalium</name>
    <dbReference type="NCBI Taxonomy" id="156892"/>
    <lineage>
        <taxon>Bacteria</taxon>
        <taxon>Bacillati</taxon>
        <taxon>Actinomycetota</taxon>
        <taxon>Actinomycetes</taxon>
        <taxon>Actinomycetales</taxon>
        <taxon>Actinomycetaceae</taxon>
        <taxon>Boudabousia</taxon>
    </lineage>
</organism>
<dbReference type="HAMAP" id="MF_01808">
    <property type="entry name" value="Recomb_XerC_XerD"/>
    <property type="match status" value="1"/>
</dbReference>
<dbReference type="OrthoDB" id="9801717at2"/>
<evidence type="ECO:0000256" key="8">
    <source>
        <dbReference type="ARBA" id="ARBA00023172"/>
    </source>
</evidence>
<dbReference type="InterPro" id="IPR044068">
    <property type="entry name" value="CB"/>
</dbReference>
<protein>
    <recommendedName>
        <fullName evidence="10">Tyrosine recombinase XerC</fullName>
    </recommendedName>
</protein>